<dbReference type="AlphaFoldDB" id="A0A9W6U5P8"/>
<name>A0A9W6U5P8_9STRA</name>
<accession>A0A9W6U5P8</accession>
<dbReference type="GO" id="GO:0031262">
    <property type="term" value="C:Ndc80 complex"/>
    <property type="evidence" value="ECO:0007669"/>
    <property type="project" value="InterPro"/>
</dbReference>
<evidence type="ECO:0000313" key="2">
    <source>
        <dbReference type="EMBL" id="GMF25689.1"/>
    </source>
</evidence>
<dbReference type="PANTHER" id="PTHR10643:SF2">
    <property type="entry name" value="KINETOCHORE PROTEIN NDC80 HOMOLOG"/>
    <property type="match status" value="1"/>
</dbReference>
<dbReference type="EMBL" id="BSXW01000564">
    <property type="protein sequence ID" value="GMF25689.1"/>
    <property type="molecule type" value="Genomic_DNA"/>
</dbReference>
<gene>
    <name evidence="2" type="ORF">Plil01_001062600</name>
</gene>
<feature type="coiled-coil region" evidence="1">
    <location>
        <begin position="62"/>
        <end position="110"/>
    </location>
</feature>
<proteinExistence type="predicted"/>
<dbReference type="InterPro" id="IPR005550">
    <property type="entry name" value="Kinetochore_Ndc80"/>
</dbReference>
<keyword evidence="3" id="KW-1185">Reference proteome</keyword>
<dbReference type="PANTHER" id="PTHR10643">
    <property type="entry name" value="KINETOCHORE PROTEIN NDC80"/>
    <property type="match status" value="1"/>
</dbReference>
<comment type="caution">
    <text evidence="2">The sequence shown here is derived from an EMBL/GenBank/DDBJ whole genome shotgun (WGS) entry which is preliminary data.</text>
</comment>
<organism evidence="2 3">
    <name type="scientific">Phytophthora lilii</name>
    <dbReference type="NCBI Taxonomy" id="2077276"/>
    <lineage>
        <taxon>Eukaryota</taxon>
        <taxon>Sar</taxon>
        <taxon>Stramenopiles</taxon>
        <taxon>Oomycota</taxon>
        <taxon>Peronosporomycetes</taxon>
        <taxon>Peronosporales</taxon>
        <taxon>Peronosporaceae</taxon>
        <taxon>Phytophthora</taxon>
    </lineage>
</organism>
<dbReference type="GO" id="GO:0051315">
    <property type="term" value="P:attachment of mitotic spindle microtubules to kinetochore"/>
    <property type="evidence" value="ECO:0007669"/>
    <property type="project" value="InterPro"/>
</dbReference>
<evidence type="ECO:0000313" key="3">
    <source>
        <dbReference type="Proteomes" id="UP001165083"/>
    </source>
</evidence>
<dbReference type="Proteomes" id="UP001165083">
    <property type="component" value="Unassembled WGS sequence"/>
</dbReference>
<protein>
    <submittedName>
        <fullName evidence="2">Unnamed protein product</fullName>
    </submittedName>
</protein>
<evidence type="ECO:0000256" key="1">
    <source>
        <dbReference type="SAM" id="Coils"/>
    </source>
</evidence>
<sequence>MTTCRRLKIVPRTAKNAFNFNYNLELDQQLDELEAVLKLAHHLKTNVRQAAFELKQNRIARANAGLDEALVLEEQLQQCEEQLNIENQSEKRWESEVRKFTEQMRKEREKRVESLGRKIAATEDVEIKITNISNEDNLGEEEAQSRQYLLDVRKTYVNCVLSLRSQRLTYVQLVLCVGRWK</sequence>
<dbReference type="OrthoDB" id="7459479at2759"/>
<keyword evidence="1" id="KW-0175">Coiled coil</keyword>
<reference evidence="2" key="1">
    <citation type="submission" date="2023-04" db="EMBL/GenBank/DDBJ databases">
        <title>Phytophthora lilii NBRC 32176.</title>
        <authorList>
            <person name="Ichikawa N."/>
            <person name="Sato H."/>
            <person name="Tonouchi N."/>
        </authorList>
    </citation>
    <scope>NUCLEOTIDE SEQUENCE</scope>
    <source>
        <strain evidence="2">NBRC 32176</strain>
    </source>
</reference>